<comment type="caution">
    <text evidence="7">The sequence shown here is derived from an EMBL/GenBank/DDBJ whole genome shotgun (WGS) entry which is preliminary data.</text>
</comment>
<feature type="transmembrane region" description="Helical" evidence="5">
    <location>
        <begin position="71"/>
        <end position="92"/>
    </location>
</feature>
<comment type="similarity">
    <text evidence="5">Belongs to the binding-protein-dependent transport system permease family.</text>
</comment>
<dbReference type="Proteomes" id="UP000649604">
    <property type="component" value="Unassembled WGS sequence"/>
</dbReference>
<dbReference type="GO" id="GO:0055085">
    <property type="term" value="P:transmembrane transport"/>
    <property type="evidence" value="ECO:0007669"/>
    <property type="project" value="InterPro"/>
</dbReference>
<sequence length="290" mass="32435">MRSKQLIGWGFLSPTILVIVLIGVFPFIYVVGLSLYEYNVFSVKGWIFVGLDNFKNLVFDPRFQDSLSKTLIFVAVTCGIQLPLGLGLAMLLNQEFVGKGFFRTILVLPLSMAPVAIGSMWILITRPYVGPISYWLNTIGFTYNISENALQSFLTTVAMDVWHWTPFVTLTFLAGLTSIPVELEEAARVDGAGRWQILRHVLIPLLTPVLATTLFIRIMDALRIYDEVWTLTAGGPGTATRYVNIYLVRTTLAQNDYGYGATMSVFLLFLTVILCNVLLSLMSKAREVVR</sequence>
<evidence type="ECO:0000313" key="7">
    <source>
        <dbReference type="EMBL" id="MBD3324310.1"/>
    </source>
</evidence>
<feature type="transmembrane region" description="Helical" evidence="5">
    <location>
        <begin position="104"/>
        <end position="124"/>
    </location>
</feature>
<dbReference type="PROSITE" id="PS50928">
    <property type="entry name" value="ABC_TM1"/>
    <property type="match status" value="1"/>
</dbReference>
<dbReference type="Pfam" id="PF00528">
    <property type="entry name" value="BPD_transp_1"/>
    <property type="match status" value="1"/>
</dbReference>
<evidence type="ECO:0000256" key="3">
    <source>
        <dbReference type="ARBA" id="ARBA00022989"/>
    </source>
</evidence>
<name>A0A9D5JUF5_9BACT</name>
<keyword evidence="3 5" id="KW-1133">Transmembrane helix</keyword>
<evidence type="ECO:0000256" key="1">
    <source>
        <dbReference type="ARBA" id="ARBA00004141"/>
    </source>
</evidence>
<evidence type="ECO:0000313" key="8">
    <source>
        <dbReference type="Proteomes" id="UP000649604"/>
    </source>
</evidence>
<feature type="transmembrane region" description="Helical" evidence="5">
    <location>
        <begin position="12"/>
        <end position="36"/>
    </location>
</feature>
<evidence type="ECO:0000256" key="2">
    <source>
        <dbReference type="ARBA" id="ARBA00022692"/>
    </source>
</evidence>
<organism evidence="7 8">
    <name type="scientific">candidate division KSB3 bacterium</name>
    <dbReference type="NCBI Taxonomy" id="2044937"/>
    <lineage>
        <taxon>Bacteria</taxon>
        <taxon>candidate division KSB3</taxon>
    </lineage>
</organism>
<dbReference type="CDD" id="cd06261">
    <property type="entry name" value="TM_PBP2"/>
    <property type="match status" value="1"/>
</dbReference>
<keyword evidence="2 5" id="KW-0812">Transmembrane</keyword>
<reference evidence="7" key="1">
    <citation type="submission" date="2019-11" db="EMBL/GenBank/DDBJ databases">
        <title>Microbial mats filling the niche in hypersaline microbial mats.</title>
        <authorList>
            <person name="Wong H.L."/>
            <person name="Macleod F.I."/>
            <person name="White R.A. III"/>
            <person name="Burns B.P."/>
        </authorList>
    </citation>
    <scope>NUCLEOTIDE SEQUENCE</scope>
    <source>
        <strain evidence="7">Rbin_158</strain>
    </source>
</reference>
<dbReference type="EMBL" id="WJJP01000215">
    <property type="protein sequence ID" value="MBD3324310.1"/>
    <property type="molecule type" value="Genomic_DNA"/>
</dbReference>
<feature type="transmembrane region" description="Helical" evidence="5">
    <location>
        <begin position="257"/>
        <end position="281"/>
    </location>
</feature>
<dbReference type="Gene3D" id="1.10.3720.10">
    <property type="entry name" value="MetI-like"/>
    <property type="match status" value="1"/>
</dbReference>
<feature type="domain" description="ABC transmembrane type-1" evidence="6">
    <location>
        <begin position="67"/>
        <end position="278"/>
    </location>
</feature>
<evidence type="ECO:0000259" key="6">
    <source>
        <dbReference type="PROSITE" id="PS50928"/>
    </source>
</evidence>
<dbReference type="AlphaFoldDB" id="A0A9D5JUF5"/>
<dbReference type="PANTHER" id="PTHR43759:SF1">
    <property type="entry name" value="GLUCOSE IMPORT SYSTEM PERMEASE PROTEIN GLCT"/>
    <property type="match status" value="1"/>
</dbReference>
<dbReference type="PANTHER" id="PTHR43759">
    <property type="entry name" value="TREHALOSE TRANSPORT SYSTEM PERMEASE PROTEIN SUGA"/>
    <property type="match status" value="1"/>
</dbReference>
<comment type="subcellular location">
    <subcellularLocation>
        <location evidence="5">Cell membrane</location>
        <topology evidence="5">Multi-pass membrane protein</topology>
    </subcellularLocation>
    <subcellularLocation>
        <location evidence="1">Membrane</location>
        <topology evidence="1">Multi-pass membrane protein</topology>
    </subcellularLocation>
</comment>
<keyword evidence="4 5" id="KW-0472">Membrane</keyword>
<protein>
    <submittedName>
        <fullName evidence="7">ABC transporter permease subunit</fullName>
    </submittedName>
</protein>
<gene>
    <name evidence="7" type="ORF">GF339_06975</name>
</gene>
<dbReference type="SUPFAM" id="SSF161098">
    <property type="entry name" value="MetI-like"/>
    <property type="match status" value="1"/>
</dbReference>
<dbReference type="InterPro" id="IPR035906">
    <property type="entry name" value="MetI-like_sf"/>
</dbReference>
<evidence type="ECO:0000256" key="4">
    <source>
        <dbReference type="ARBA" id="ARBA00023136"/>
    </source>
</evidence>
<dbReference type="GO" id="GO:0005886">
    <property type="term" value="C:plasma membrane"/>
    <property type="evidence" value="ECO:0007669"/>
    <property type="project" value="UniProtKB-SubCell"/>
</dbReference>
<accession>A0A9D5JUF5</accession>
<evidence type="ECO:0000256" key="5">
    <source>
        <dbReference type="RuleBase" id="RU363032"/>
    </source>
</evidence>
<keyword evidence="5" id="KW-0813">Transport</keyword>
<feature type="transmembrane region" description="Helical" evidence="5">
    <location>
        <begin position="201"/>
        <end position="219"/>
    </location>
</feature>
<proteinExistence type="inferred from homology"/>
<feature type="transmembrane region" description="Helical" evidence="5">
    <location>
        <begin position="161"/>
        <end position="181"/>
    </location>
</feature>
<dbReference type="InterPro" id="IPR000515">
    <property type="entry name" value="MetI-like"/>
</dbReference>
<dbReference type="InterPro" id="IPR052730">
    <property type="entry name" value="Sugar_ABC_transporter"/>
</dbReference>